<evidence type="ECO:0000313" key="2">
    <source>
        <dbReference type="EMBL" id="CAA9379906.1"/>
    </source>
</evidence>
<feature type="signal peptide" evidence="1">
    <location>
        <begin position="1"/>
        <end position="28"/>
    </location>
</feature>
<dbReference type="AlphaFoldDB" id="A0A6J4N7K8"/>
<gene>
    <name evidence="2" type="ORF">AVDCRST_MAG32-1466</name>
</gene>
<dbReference type="PROSITE" id="PS51257">
    <property type="entry name" value="PROKAR_LIPOPROTEIN"/>
    <property type="match status" value="1"/>
</dbReference>
<name>A0A6J4N7K8_9ACTN</name>
<feature type="chain" id="PRO_5027023152" evidence="1">
    <location>
        <begin position="29"/>
        <end position="157"/>
    </location>
</feature>
<keyword evidence="1" id="KW-0732">Signal</keyword>
<reference evidence="2" key="1">
    <citation type="submission" date="2020-02" db="EMBL/GenBank/DDBJ databases">
        <authorList>
            <person name="Meier V. D."/>
        </authorList>
    </citation>
    <scope>NUCLEOTIDE SEQUENCE</scope>
    <source>
        <strain evidence="2">AVDCRST_MAG32</strain>
    </source>
</reference>
<dbReference type="EMBL" id="CADCUM010000069">
    <property type="protein sequence ID" value="CAA9379906.1"/>
    <property type="molecule type" value="Genomic_DNA"/>
</dbReference>
<evidence type="ECO:0000256" key="1">
    <source>
        <dbReference type="SAM" id="SignalP"/>
    </source>
</evidence>
<organism evidence="2">
    <name type="scientific">uncultured Nocardioides sp</name>
    <dbReference type="NCBI Taxonomy" id="198441"/>
    <lineage>
        <taxon>Bacteria</taxon>
        <taxon>Bacillati</taxon>
        <taxon>Actinomycetota</taxon>
        <taxon>Actinomycetes</taxon>
        <taxon>Propionibacteriales</taxon>
        <taxon>Nocardioidaceae</taxon>
        <taxon>Nocardioides</taxon>
        <taxon>environmental samples</taxon>
    </lineage>
</organism>
<sequence length="157" mass="17081">MLVTMRPARTSLLLLGACALAGCSTATGSDPSPDPEVMAADAEVRLVGEEQANLVLYVSNQSFDDEEVRLTVEVDGVAVVDGDFHVGDQHNWITFPLEMSSGAHHVTAKADSGAQLSEAFQVPSDEVRFAVIDYWAKDDHDPREFSWFIQQEPIAFG</sequence>
<proteinExistence type="predicted"/>
<accession>A0A6J4N7K8</accession>
<protein>
    <submittedName>
        <fullName evidence="2">Uncharacterized protein</fullName>
    </submittedName>
</protein>